<dbReference type="Gene3D" id="1.20.1600.10">
    <property type="entry name" value="Outer membrane efflux proteins (OEP)"/>
    <property type="match status" value="1"/>
</dbReference>
<evidence type="ECO:0000313" key="11">
    <source>
        <dbReference type="Proteomes" id="UP000198356"/>
    </source>
</evidence>
<feature type="compositionally biased region" description="Polar residues" evidence="8">
    <location>
        <begin position="36"/>
        <end position="45"/>
    </location>
</feature>
<evidence type="ECO:0000256" key="6">
    <source>
        <dbReference type="ARBA" id="ARBA00023136"/>
    </source>
</evidence>
<dbReference type="GO" id="GO:0009279">
    <property type="term" value="C:cell outer membrane"/>
    <property type="evidence" value="ECO:0007669"/>
    <property type="project" value="UniProtKB-SubCell"/>
</dbReference>
<evidence type="ECO:0000256" key="3">
    <source>
        <dbReference type="ARBA" id="ARBA00022448"/>
    </source>
</evidence>
<dbReference type="Proteomes" id="UP000198356">
    <property type="component" value="Unassembled WGS sequence"/>
</dbReference>
<accession>A0A239HGM7</accession>
<name>A0A239HGM7_9BACT</name>
<gene>
    <name evidence="10" type="ORF">SAMN05421770_102393</name>
</gene>
<dbReference type="InterPro" id="IPR051906">
    <property type="entry name" value="TolC-like"/>
</dbReference>
<feature type="region of interest" description="Disordered" evidence="8">
    <location>
        <begin position="275"/>
        <end position="298"/>
    </location>
</feature>
<evidence type="ECO:0000256" key="5">
    <source>
        <dbReference type="ARBA" id="ARBA00022692"/>
    </source>
</evidence>
<reference evidence="10 11" key="1">
    <citation type="submission" date="2017-06" db="EMBL/GenBank/DDBJ databases">
        <authorList>
            <person name="Kim H.J."/>
            <person name="Triplett B.A."/>
        </authorList>
    </citation>
    <scope>NUCLEOTIDE SEQUENCE [LARGE SCALE GENOMIC DNA]</scope>
    <source>
        <strain evidence="10 11">DSM 18704</strain>
    </source>
</reference>
<evidence type="ECO:0000256" key="4">
    <source>
        <dbReference type="ARBA" id="ARBA00022452"/>
    </source>
</evidence>
<comment type="subcellular location">
    <subcellularLocation>
        <location evidence="1">Cell outer membrane</location>
    </subcellularLocation>
</comment>
<keyword evidence="6" id="KW-0472">Membrane</keyword>
<dbReference type="PANTHER" id="PTHR30026:SF20">
    <property type="entry name" value="OUTER MEMBRANE PROTEIN TOLC"/>
    <property type="match status" value="1"/>
</dbReference>
<dbReference type="GO" id="GO:0015288">
    <property type="term" value="F:porin activity"/>
    <property type="evidence" value="ECO:0007669"/>
    <property type="project" value="TreeGrafter"/>
</dbReference>
<dbReference type="OrthoDB" id="107009at2"/>
<feature type="chain" id="PRO_5013054273" evidence="9">
    <location>
        <begin position="19"/>
        <end position="479"/>
    </location>
</feature>
<dbReference type="Pfam" id="PF02321">
    <property type="entry name" value="OEP"/>
    <property type="match status" value="2"/>
</dbReference>
<dbReference type="EMBL" id="FZOU01000002">
    <property type="protein sequence ID" value="SNS80301.1"/>
    <property type="molecule type" value="Genomic_DNA"/>
</dbReference>
<keyword evidence="5" id="KW-0812">Transmembrane</keyword>
<evidence type="ECO:0000256" key="9">
    <source>
        <dbReference type="SAM" id="SignalP"/>
    </source>
</evidence>
<protein>
    <submittedName>
        <fullName evidence="10">Outer membrane protein</fullName>
    </submittedName>
</protein>
<keyword evidence="11" id="KW-1185">Reference proteome</keyword>
<dbReference type="RefSeq" id="WP_089407883.1">
    <property type="nucleotide sequence ID" value="NZ_FZOU01000002.1"/>
</dbReference>
<dbReference type="GO" id="GO:1990281">
    <property type="term" value="C:efflux pump complex"/>
    <property type="evidence" value="ECO:0007669"/>
    <property type="project" value="TreeGrafter"/>
</dbReference>
<sequence length="479" mass="50284">MKGLTLIFILALPISALAQQNGTTLPSAPQPVSQMAFSSGVTQAPAQYPPSGGSASQQAPLVDPGTPATPITRSDAEQMALKNNPRITASHLLALAAGQVTRQTRSGELPQIYGAATAEKAEDGGRIGAGSLTDSRLYTHAGAGGTLSQLITDFGHTRDLVATNKLQQKAQDRTTIATEQDVLLAADEAFYRLLDAQSLLNVAKATVAARGDVQKLTSALTKSALKSDLDLNIASADLSQSQLLQLDAENAVASASAALAAVLAAPPDTLYQAVEDPQASLPPPPAPGSSPALNADAQAQRPDLQALRLNAQAYQKYARAQQLQHLPTISALATGGITPVAPDGIFTPNYYAAGGVNLTLPIFTGFHIEAQAEEARLRQKATEKQAQELSDTIARDVRIGILNAQTTFRRIAVADQFRDQTAQALALAQTRYKLGLSSIVELSQAQLQSTQAAVAAVNARYDYLLALRSLDYARGQLAP</sequence>
<organism evidence="10 11">
    <name type="scientific">Granulicella rosea</name>
    <dbReference type="NCBI Taxonomy" id="474952"/>
    <lineage>
        <taxon>Bacteria</taxon>
        <taxon>Pseudomonadati</taxon>
        <taxon>Acidobacteriota</taxon>
        <taxon>Terriglobia</taxon>
        <taxon>Terriglobales</taxon>
        <taxon>Acidobacteriaceae</taxon>
        <taxon>Granulicella</taxon>
    </lineage>
</organism>
<evidence type="ECO:0000256" key="2">
    <source>
        <dbReference type="ARBA" id="ARBA00007613"/>
    </source>
</evidence>
<dbReference type="PANTHER" id="PTHR30026">
    <property type="entry name" value="OUTER MEMBRANE PROTEIN TOLC"/>
    <property type="match status" value="1"/>
</dbReference>
<dbReference type="InterPro" id="IPR003423">
    <property type="entry name" value="OMP_efflux"/>
</dbReference>
<feature type="region of interest" description="Disordered" evidence="8">
    <location>
        <begin position="36"/>
        <end position="72"/>
    </location>
</feature>
<dbReference type="AlphaFoldDB" id="A0A239HGM7"/>
<evidence type="ECO:0000256" key="7">
    <source>
        <dbReference type="ARBA" id="ARBA00023237"/>
    </source>
</evidence>
<keyword evidence="3" id="KW-0813">Transport</keyword>
<dbReference type="SUPFAM" id="SSF56954">
    <property type="entry name" value="Outer membrane efflux proteins (OEP)"/>
    <property type="match status" value="1"/>
</dbReference>
<keyword evidence="7" id="KW-0998">Cell outer membrane</keyword>
<comment type="similarity">
    <text evidence="2">Belongs to the outer membrane factor (OMF) (TC 1.B.17) family.</text>
</comment>
<evidence type="ECO:0000313" key="10">
    <source>
        <dbReference type="EMBL" id="SNS80301.1"/>
    </source>
</evidence>
<keyword evidence="4" id="KW-1134">Transmembrane beta strand</keyword>
<feature type="signal peptide" evidence="9">
    <location>
        <begin position="1"/>
        <end position="18"/>
    </location>
</feature>
<evidence type="ECO:0000256" key="1">
    <source>
        <dbReference type="ARBA" id="ARBA00004442"/>
    </source>
</evidence>
<proteinExistence type="inferred from homology"/>
<evidence type="ECO:0000256" key="8">
    <source>
        <dbReference type="SAM" id="MobiDB-lite"/>
    </source>
</evidence>
<dbReference type="GO" id="GO:0015562">
    <property type="term" value="F:efflux transmembrane transporter activity"/>
    <property type="evidence" value="ECO:0007669"/>
    <property type="project" value="InterPro"/>
</dbReference>
<keyword evidence="9" id="KW-0732">Signal</keyword>